<proteinExistence type="predicted"/>
<dbReference type="Gene3D" id="3.30.70.100">
    <property type="match status" value="1"/>
</dbReference>
<evidence type="ECO:0000256" key="1">
    <source>
        <dbReference type="SAM" id="MobiDB-lite"/>
    </source>
</evidence>
<dbReference type="RefSeq" id="WP_312885173.1">
    <property type="nucleotide sequence ID" value="NZ_JACHJT010000001.1"/>
</dbReference>
<dbReference type="PROSITE" id="PS51502">
    <property type="entry name" value="S_R_A_B_BARREL"/>
    <property type="match status" value="1"/>
</dbReference>
<dbReference type="AlphaFoldDB" id="A0A7W7REL7"/>
<name>A0A7W7REL7_9ACTN</name>
<feature type="compositionally biased region" description="Basic residues" evidence="1">
    <location>
        <begin position="12"/>
        <end position="24"/>
    </location>
</feature>
<evidence type="ECO:0000313" key="3">
    <source>
        <dbReference type="EMBL" id="MBB4930574.1"/>
    </source>
</evidence>
<dbReference type="Pfam" id="PF07876">
    <property type="entry name" value="Dabb"/>
    <property type="match status" value="1"/>
</dbReference>
<dbReference type="InterPro" id="IPR011008">
    <property type="entry name" value="Dimeric_a/b-barrel"/>
</dbReference>
<dbReference type="SMART" id="SM00886">
    <property type="entry name" value="Dabb"/>
    <property type="match status" value="1"/>
</dbReference>
<dbReference type="InterPro" id="IPR013097">
    <property type="entry name" value="Dabb"/>
</dbReference>
<comment type="caution">
    <text evidence="3">The sequence shown here is derived from an EMBL/GenBank/DDBJ whole genome shotgun (WGS) entry which is preliminary data.</text>
</comment>
<sequence length="173" mass="19066">MTTRATTGRWQRPGRRAFPARRRSPGQAHYPWKGKALIYHCTRFKVKPEVSEEDIAAALASMREQGAANPNIEFSVVGPDFGGEFQYGAVSGIKDIEAYAAMMNDPAHLERDRTGLPMVEKFASFDITDDPDLEIGAKIAEVHRRRFEEQPDIAGLVAGIEYTGSAAPGKDNT</sequence>
<dbReference type="EMBL" id="JACHJT010000001">
    <property type="protein sequence ID" value="MBB4930574.1"/>
    <property type="molecule type" value="Genomic_DNA"/>
</dbReference>
<accession>A0A7W7REL7</accession>
<organism evidence="3 4">
    <name type="scientific">Lipingzhangella halophila</name>
    <dbReference type="NCBI Taxonomy" id="1783352"/>
    <lineage>
        <taxon>Bacteria</taxon>
        <taxon>Bacillati</taxon>
        <taxon>Actinomycetota</taxon>
        <taxon>Actinomycetes</taxon>
        <taxon>Streptosporangiales</taxon>
        <taxon>Nocardiopsidaceae</taxon>
        <taxon>Lipingzhangella</taxon>
    </lineage>
</organism>
<feature type="region of interest" description="Disordered" evidence="1">
    <location>
        <begin position="1"/>
        <end position="28"/>
    </location>
</feature>
<gene>
    <name evidence="3" type="ORF">F4561_001394</name>
</gene>
<reference evidence="3 4" key="1">
    <citation type="submission" date="2020-08" db="EMBL/GenBank/DDBJ databases">
        <title>Sequencing the genomes of 1000 actinobacteria strains.</title>
        <authorList>
            <person name="Klenk H.-P."/>
        </authorList>
    </citation>
    <scope>NUCLEOTIDE SEQUENCE [LARGE SCALE GENOMIC DNA]</scope>
    <source>
        <strain evidence="3 4">DSM 102030</strain>
    </source>
</reference>
<feature type="domain" description="Stress-response A/B barrel" evidence="2">
    <location>
        <begin position="38"/>
        <end position="127"/>
    </location>
</feature>
<evidence type="ECO:0000259" key="2">
    <source>
        <dbReference type="PROSITE" id="PS51502"/>
    </source>
</evidence>
<dbReference type="Proteomes" id="UP000523007">
    <property type="component" value="Unassembled WGS sequence"/>
</dbReference>
<keyword evidence="4" id="KW-1185">Reference proteome</keyword>
<evidence type="ECO:0000313" key="4">
    <source>
        <dbReference type="Proteomes" id="UP000523007"/>
    </source>
</evidence>
<dbReference type="SUPFAM" id="SSF54909">
    <property type="entry name" value="Dimeric alpha+beta barrel"/>
    <property type="match status" value="1"/>
</dbReference>
<protein>
    <recommendedName>
        <fullName evidence="2">Stress-response A/B barrel domain-containing protein</fullName>
    </recommendedName>
</protein>